<evidence type="ECO:0000313" key="3">
    <source>
        <dbReference type="EMBL" id="AJE87307.1"/>
    </source>
</evidence>
<dbReference type="GO" id="GO:0019171">
    <property type="term" value="F:(3R)-hydroxyacyl-[acyl-carrier-protein] dehydratase activity"/>
    <property type="evidence" value="ECO:0007669"/>
    <property type="project" value="TreeGrafter"/>
</dbReference>
<dbReference type="KEGG" id="sals:SLNWT_6931"/>
<accession>A0A0B5F9Z9</accession>
<dbReference type="AlphaFoldDB" id="A0A0B5F9Z9"/>
<dbReference type="Pfam" id="PF01575">
    <property type="entry name" value="MaoC_dehydratas"/>
    <property type="match status" value="1"/>
</dbReference>
<dbReference type="Proteomes" id="UP000031523">
    <property type="component" value="Chromosome"/>
</dbReference>
<comment type="similarity">
    <text evidence="1">Belongs to the enoyl-CoA hydratase/isomerase family.</text>
</comment>
<dbReference type="GO" id="GO:0006633">
    <property type="term" value="P:fatty acid biosynthetic process"/>
    <property type="evidence" value="ECO:0007669"/>
    <property type="project" value="TreeGrafter"/>
</dbReference>
<dbReference type="PANTHER" id="PTHR43437">
    <property type="entry name" value="HYDROXYACYL-THIOESTER DEHYDRATASE TYPE 2, MITOCHONDRIAL-RELATED"/>
    <property type="match status" value="1"/>
</dbReference>
<dbReference type="InterPro" id="IPR050965">
    <property type="entry name" value="UPF0336/Enoyl-CoA_hydratase"/>
</dbReference>
<protein>
    <submittedName>
        <fullName evidence="3">MaoC domain-containing protein dehydratase</fullName>
    </submittedName>
</protein>
<dbReference type="PANTHER" id="PTHR43437:SF3">
    <property type="entry name" value="HYDROXYACYL-THIOESTER DEHYDRATASE TYPE 2, MITOCHONDRIAL"/>
    <property type="match status" value="1"/>
</dbReference>
<dbReference type="Gene3D" id="3.10.129.10">
    <property type="entry name" value="Hotdog Thioesterase"/>
    <property type="match status" value="1"/>
</dbReference>
<keyword evidence="4" id="KW-1185">Reference proteome</keyword>
<organism evidence="3 4">
    <name type="scientific">Streptomyces albus (strain ATCC 21838 / DSM 41398 / FERM P-419 / JCM 4703 / NBRC 107858)</name>
    <dbReference type="NCBI Taxonomy" id="1081613"/>
    <lineage>
        <taxon>Bacteria</taxon>
        <taxon>Bacillati</taxon>
        <taxon>Actinomycetota</taxon>
        <taxon>Actinomycetes</taxon>
        <taxon>Kitasatosporales</taxon>
        <taxon>Streptomycetaceae</taxon>
        <taxon>Streptomyces</taxon>
    </lineage>
</organism>
<name>A0A0B5F9Z9_STRA4</name>
<dbReference type="InterPro" id="IPR029069">
    <property type="entry name" value="HotDog_dom_sf"/>
</dbReference>
<evidence type="ECO:0000259" key="2">
    <source>
        <dbReference type="Pfam" id="PF01575"/>
    </source>
</evidence>
<dbReference type="EMBL" id="CP010519">
    <property type="protein sequence ID" value="AJE87307.1"/>
    <property type="molecule type" value="Genomic_DNA"/>
</dbReference>
<reference evidence="3 4" key="1">
    <citation type="submission" date="2015-01" db="EMBL/GenBank/DDBJ databases">
        <title>Enhanced salinomycin production by adjusting the supply of polyketide extender units in Streptomyce albus DSM 41398.</title>
        <authorList>
            <person name="Lu C."/>
        </authorList>
    </citation>
    <scope>NUCLEOTIDE SEQUENCE [LARGE SCALE GENOMIC DNA]</scope>
    <source>
        <strain evidence="4">ATCC 21838 / DSM 41398 / FERM P-419 / JCM 4703 / NBRC 107858</strain>
    </source>
</reference>
<dbReference type="SUPFAM" id="SSF54637">
    <property type="entry name" value="Thioesterase/thiol ester dehydrase-isomerase"/>
    <property type="match status" value="1"/>
</dbReference>
<evidence type="ECO:0000313" key="4">
    <source>
        <dbReference type="Proteomes" id="UP000031523"/>
    </source>
</evidence>
<feature type="domain" description="MaoC-like" evidence="2">
    <location>
        <begin position="8"/>
        <end position="110"/>
    </location>
</feature>
<proteinExistence type="inferred from homology"/>
<gene>
    <name evidence="3" type="ORF">SLNWT_6931</name>
</gene>
<sequence length="139" mass="14990">MRTPVRAALGERPAPRRIGPVTQTDIVRFAGAGGDFNPLHHDPQFAADAGFDRPIAMGQWTAGLLAAWLTDWCGVEHLREFEVRFTAPLLIGDRVELSGEVTALEALDDGRTLATLELTATREDTTLLSGRAVVVALAD</sequence>
<evidence type="ECO:0000256" key="1">
    <source>
        <dbReference type="ARBA" id="ARBA00005254"/>
    </source>
</evidence>
<dbReference type="InterPro" id="IPR002539">
    <property type="entry name" value="MaoC-like_dom"/>
</dbReference>